<proteinExistence type="predicted"/>
<reference evidence="1 2" key="1">
    <citation type="submission" date="2016-07" db="EMBL/GenBank/DDBJ databases">
        <title>Pervasive Adenine N6-methylation of Active Genes in Fungi.</title>
        <authorList>
            <consortium name="DOE Joint Genome Institute"/>
            <person name="Mondo S.J."/>
            <person name="Dannebaum R.O."/>
            <person name="Kuo R.C."/>
            <person name="Labutti K."/>
            <person name="Haridas S."/>
            <person name="Kuo A."/>
            <person name="Salamov A."/>
            <person name="Ahrendt S.R."/>
            <person name="Lipzen A."/>
            <person name="Sullivan W."/>
            <person name="Andreopoulos W.B."/>
            <person name="Clum A."/>
            <person name="Lindquist E."/>
            <person name="Daum C."/>
            <person name="Ramamoorthy G.K."/>
            <person name="Gryganskyi A."/>
            <person name="Culley D."/>
            <person name="Magnuson J.K."/>
            <person name="James T.Y."/>
            <person name="O'Malley M.A."/>
            <person name="Stajich J.E."/>
            <person name="Spatafora J.W."/>
            <person name="Visel A."/>
            <person name="Grigoriev I.V."/>
        </authorList>
    </citation>
    <scope>NUCLEOTIDE SEQUENCE [LARGE SCALE GENOMIC DNA]</scope>
    <source>
        <strain evidence="1 2">CBS 115471</strain>
    </source>
</reference>
<organism evidence="1 2">
    <name type="scientific">Clohesyomyces aquaticus</name>
    <dbReference type="NCBI Taxonomy" id="1231657"/>
    <lineage>
        <taxon>Eukaryota</taxon>
        <taxon>Fungi</taxon>
        <taxon>Dikarya</taxon>
        <taxon>Ascomycota</taxon>
        <taxon>Pezizomycotina</taxon>
        <taxon>Dothideomycetes</taxon>
        <taxon>Pleosporomycetidae</taxon>
        <taxon>Pleosporales</taxon>
        <taxon>Lindgomycetaceae</taxon>
        <taxon>Clohesyomyces</taxon>
    </lineage>
</organism>
<dbReference type="EMBL" id="MCFA01000005">
    <property type="protein sequence ID" value="ORY18758.1"/>
    <property type="molecule type" value="Genomic_DNA"/>
</dbReference>
<dbReference type="AlphaFoldDB" id="A0A1Y2A8C0"/>
<keyword evidence="2" id="KW-1185">Reference proteome</keyword>
<comment type="caution">
    <text evidence="1">The sequence shown here is derived from an EMBL/GenBank/DDBJ whole genome shotgun (WGS) entry which is preliminary data.</text>
</comment>
<sequence length="210" mass="23396">MFLESHQNLLGTWCFRMIVCGIRGRADFINLTTAVFLHVFLKVLMPEASPHFVSLLSRSIPVNDRNSRSKSHEMQLQVMQCLRSRIKAVRVLLIAATDGGGCRDTDDCNSSYRDGSDTGRSSRLVSQTIFTSPGYTRIMTAACGREYSRWIAWSVLFYAGKSGRLTEIQTVSLPAATTARIADATIPLHALFSSLRCLTIPSSPVVFYFF</sequence>
<evidence type="ECO:0000313" key="1">
    <source>
        <dbReference type="EMBL" id="ORY18758.1"/>
    </source>
</evidence>
<protein>
    <submittedName>
        <fullName evidence="1">Uncharacterized protein</fullName>
    </submittedName>
</protein>
<gene>
    <name evidence="1" type="ORF">BCR34DRAFT_293860</name>
</gene>
<evidence type="ECO:0000313" key="2">
    <source>
        <dbReference type="Proteomes" id="UP000193144"/>
    </source>
</evidence>
<dbReference type="Proteomes" id="UP000193144">
    <property type="component" value="Unassembled WGS sequence"/>
</dbReference>
<name>A0A1Y2A8C0_9PLEO</name>
<accession>A0A1Y2A8C0</accession>